<comment type="caution">
    <text evidence="1">The sequence shown here is derived from an EMBL/GenBank/DDBJ whole genome shotgun (WGS) entry which is preliminary data.</text>
</comment>
<organism evidence="1 2">
    <name type="scientific">Brachionus plicatilis</name>
    <name type="common">Marine rotifer</name>
    <name type="synonym">Brachionus muelleri</name>
    <dbReference type="NCBI Taxonomy" id="10195"/>
    <lineage>
        <taxon>Eukaryota</taxon>
        <taxon>Metazoa</taxon>
        <taxon>Spiralia</taxon>
        <taxon>Gnathifera</taxon>
        <taxon>Rotifera</taxon>
        <taxon>Eurotatoria</taxon>
        <taxon>Monogononta</taxon>
        <taxon>Pseudotrocha</taxon>
        <taxon>Ploima</taxon>
        <taxon>Brachionidae</taxon>
        <taxon>Brachionus</taxon>
    </lineage>
</organism>
<name>A0A3M7Q935_BRAPC</name>
<evidence type="ECO:0000313" key="1">
    <source>
        <dbReference type="EMBL" id="RNA07468.1"/>
    </source>
</evidence>
<keyword evidence="2" id="KW-1185">Reference proteome</keyword>
<dbReference type="EMBL" id="REGN01007028">
    <property type="protein sequence ID" value="RNA07468.1"/>
    <property type="molecule type" value="Genomic_DNA"/>
</dbReference>
<proteinExistence type="predicted"/>
<evidence type="ECO:0000313" key="2">
    <source>
        <dbReference type="Proteomes" id="UP000276133"/>
    </source>
</evidence>
<reference evidence="1 2" key="1">
    <citation type="journal article" date="2018" name="Sci. Rep.">
        <title>Genomic signatures of local adaptation to the degree of environmental predictability in rotifers.</title>
        <authorList>
            <person name="Franch-Gras L."/>
            <person name="Hahn C."/>
            <person name="Garcia-Roger E.M."/>
            <person name="Carmona M.J."/>
            <person name="Serra M."/>
            <person name="Gomez A."/>
        </authorList>
    </citation>
    <scope>NUCLEOTIDE SEQUENCE [LARGE SCALE GENOMIC DNA]</scope>
    <source>
        <strain evidence="1">HYR1</strain>
    </source>
</reference>
<accession>A0A3M7Q935</accession>
<dbReference type="Proteomes" id="UP000276133">
    <property type="component" value="Unassembled WGS sequence"/>
</dbReference>
<dbReference type="AlphaFoldDB" id="A0A3M7Q935"/>
<gene>
    <name evidence="1" type="ORF">BpHYR1_025326</name>
</gene>
<sequence length="155" mass="18194">MFTNLSCCNYKALIFNSSSSKQYFPMSFTSRFYLCTKNQENIKIKFSQGTTLRNSQTYAVDKTKVVSLCFINRTIRKLTQFKSHLNKAGKKKRSSTLTKFGHHQINKLKIKLHSSILNYLILKINPKRALLKEWTLNQLIYKDKSLRNNKNQFIT</sequence>
<protein>
    <submittedName>
        <fullName evidence="1">Uncharacterized protein</fullName>
    </submittedName>
</protein>